<dbReference type="Gene3D" id="3.60.20.10">
    <property type="entry name" value="Glutamine Phosphoribosylpyrophosphate, subunit 1, domain 1"/>
    <property type="match status" value="1"/>
</dbReference>
<comment type="similarity">
    <text evidence="3">Belongs to the glutamate synthase family.</text>
</comment>
<dbReference type="PANTHER" id="PTHR11938:SF133">
    <property type="entry name" value="GLUTAMATE SYNTHASE (NADH)"/>
    <property type="match status" value="1"/>
</dbReference>
<dbReference type="InterPro" id="IPR017932">
    <property type="entry name" value="GATase_2_dom"/>
</dbReference>
<evidence type="ECO:0000313" key="16">
    <source>
        <dbReference type="EMBL" id="SVC08339.1"/>
    </source>
</evidence>
<evidence type="ECO:0000256" key="4">
    <source>
        <dbReference type="ARBA" id="ARBA00022605"/>
    </source>
</evidence>
<keyword evidence="4" id="KW-0028">Amino-acid biosynthesis</keyword>
<evidence type="ECO:0000256" key="1">
    <source>
        <dbReference type="ARBA" id="ARBA00001917"/>
    </source>
</evidence>
<dbReference type="InterPro" id="IPR050711">
    <property type="entry name" value="ET-N_metabolism_enzyme"/>
</dbReference>
<evidence type="ECO:0000256" key="2">
    <source>
        <dbReference type="ARBA" id="ARBA00001927"/>
    </source>
</evidence>
<evidence type="ECO:0000256" key="8">
    <source>
        <dbReference type="ARBA" id="ARBA00022962"/>
    </source>
</evidence>
<keyword evidence="13" id="KW-0003">3Fe-4S</keyword>
<proteinExistence type="inferred from homology"/>
<sequence length="118" mass="13291">MQKNLFKFPKKTGLYDPSYEKDSCGVGMVANIKGTPSRQIMEDAYLINSRMDHRGGCGFEENTGDGAGILVALPHNFFKKVSKKIDISLPERGSYAVGNIFLPQKKKEREFCKKEIEK</sequence>
<dbReference type="InterPro" id="IPR029055">
    <property type="entry name" value="Ntn_hydrolases_N"/>
</dbReference>
<keyword evidence="10" id="KW-0408">Iron</keyword>
<evidence type="ECO:0000256" key="6">
    <source>
        <dbReference type="ARBA" id="ARBA00022643"/>
    </source>
</evidence>
<keyword evidence="12" id="KW-0314">Glutamate biosynthesis</keyword>
<evidence type="ECO:0000256" key="10">
    <source>
        <dbReference type="ARBA" id="ARBA00023004"/>
    </source>
</evidence>
<keyword evidence="8" id="KW-0315">Glutamine amidotransferase</keyword>
<name>A0A382J9Q4_9ZZZZ</name>
<feature type="domain" description="Glutamine amidotransferase type-2" evidence="15">
    <location>
        <begin position="24"/>
        <end position="118"/>
    </location>
</feature>
<dbReference type="Pfam" id="PF00310">
    <property type="entry name" value="GATase_2"/>
    <property type="match status" value="1"/>
</dbReference>
<evidence type="ECO:0000256" key="5">
    <source>
        <dbReference type="ARBA" id="ARBA00022630"/>
    </source>
</evidence>
<evidence type="ECO:0000259" key="15">
    <source>
        <dbReference type="PROSITE" id="PS51278"/>
    </source>
</evidence>
<evidence type="ECO:0000256" key="13">
    <source>
        <dbReference type="ARBA" id="ARBA00023291"/>
    </source>
</evidence>
<evidence type="ECO:0000256" key="11">
    <source>
        <dbReference type="ARBA" id="ARBA00023014"/>
    </source>
</evidence>
<dbReference type="PROSITE" id="PS51278">
    <property type="entry name" value="GATASE_TYPE_2"/>
    <property type="match status" value="1"/>
</dbReference>
<feature type="non-terminal residue" evidence="16">
    <location>
        <position position="118"/>
    </location>
</feature>
<dbReference type="GO" id="GO:0016040">
    <property type="term" value="F:glutamate synthase (NADH) activity"/>
    <property type="evidence" value="ECO:0007669"/>
    <property type="project" value="TreeGrafter"/>
</dbReference>
<keyword evidence="11" id="KW-0411">Iron-sulfur</keyword>
<dbReference type="PANTHER" id="PTHR11938">
    <property type="entry name" value="FAD NADPH DEHYDROGENASE/OXIDOREDUCTASE"/>
    <property type="match status" value="1"/>
</dbReference>
<keyword evidence="9" id="KW-0560">Oxidoreductase</keyword>
<evidence type="ECO:0000256" key="14">
    <source>
        <dbReference type="ARBA" id="ARBA00029440"/>
    </source>
</evidence>
<dbReference type="GO" id="GO:0046872">
    <property type="term" value="F:metal ion binding"/>
    <property type="evidence" value="ECO:0007669"/>
    <property type="project" value="UniProtKB-KW"/>
</dbReference>
<evidence type="ECO:0000256" key="12">
    <source>
        <dbReference type="ARBA" id="ARBA00023164"/>
    </source>
</evidence>
<comment type="cofactor">
    <cofactor evidence="1">
        <name>FMN</name>
        <dbReference type="ChEBI" id="CHEBI:58210"/>
    </cofactor>
</comment>
<organism evidence="16">
    <name type="scientific">marine metagenome</name>
    <dbReference type="NCBI Taxonomy" id="408172"/>
    <lineage>
        <taxon>unclassified sequences</taxon>
        <taxon>metagenomes</taxon>
        <taxon>ecological metagenomes</taxon>
    </lineage>
</organism>
<evidence type="ECO:0000256" key="9">
    <source>
        <dbReference type="ARBA" id="ARBA00023002"/>
    </source>
</evidence>
<gene>
    <name evidence="16" type="ORF">METZ01_LOCUS261193</name>
</gene>
<evidence type="ECO:0000256" key="3">
    <source>
        <dbReference type="ARBA" id="ARBA00009716"/>
    </source>
</evidence>
<dbReference type="GO" id="GO:0006537">
    <property type="term" value="P:glutamate biosynthetic process"/>
    <property type="evidence" value="ECO:0007669"/>
    <property type="project" value="UniProtKB-KW"/>
</dbReference>
<keyword evidence="7" id="KW-0479">Metal-binding</keyword>
<dbReference type="SUPFAM" id="SSF56235">
    <property type="entry name" value="N-terminal nucleophile aminohydrolases (Ntn hydrolases)"/>
    <property type="match status" value="1"/>
</dbReference>
<reference evidence="16" key="1">
    <citation type="submission" date="2018-05" db="EMBL/GenBank/DDBJ databases">
        <authorList>
            <person name="Lanie J.A."/>
            <person name="Ng W.-L."/>
            <person name="Kazmierczak K.M."/>
            <person name="Andrzejewski T.M."/>
            <person name="Davidsen T.M."/>
            <person name="Wayne K.J."/>
            <person name="Tettelin H."/>
            <person name="Glass J.I."/>
            <person name="Rusch D."/>
            <person name="Podicherti R."/>
            <person name="Tsui H.-C.T."/>
            <person name="Winkler M.E."/>
        </authorList>
    </citation>
    <scope>NUCLEOTIDE SEQUENCE</scope>
</reference>
<keyword evidence="5" id="KW-0285">Flavoprotein</keyword>
<comment type="pathway">
    <text evidence="14">Amino-acid biosynthesis.</text>
</comment>
<dbReference type="GO" id="GO:0051538">
    <property type="term" value="F:3 iron, 4 sulfur cluster binding"/>
    <property type="evidence" value="ECO:0007669"/>
    <property type="project" value="UniProtKB-KW"/>
</dbReference>
<evidence type="ECO:0000256" key="7">
    <source>
        <dbReference type="ARBA" id="ARBA00022723"/>
    </source>
</evidence>
<protein>
    <recommendedName>
        <fullName evidence="15">Glutamine amidotransferase type-2 domain-containing protein</fullName>
    </recommendedName>
</protein>
<comment type="cofactor">
    <cofactor evidence="2">
        <name>[3Fe-4S] cluster</name>
        <dbReference type="ChEBI" id="CHEBI:21137"/>
    </cofactor>
</comment>
<accession>A0A382J9Q4</accession>
<dbReference type="GO" id="GO:0019676">
    <property type="term" value="P:ammonia assimilation cycle"/>
    <property type="evidence" value="ECO:0007669"/>
    <property type="project" value="TreeGrafter"/>
</dbReference>
<dbReference type="EMBL" id="UINC01072587">
    <property type="protein sequence ID" value="SVC08339.1"/>
    <property type="molecule type" value="Genomic_DNA"/>
</dbReference>
<keyword evidence="6" id="KW-0288">FMN</keyword>
<dbReference type="AlphaFoldDB" id="A0A382J9Q4"/>